<dbReference type="PIRSF" id="PIRSF034934">
    <property type="entry name" value="AbiF_AbiD"/>
    <property type="match status" value="1"/>
</dbReference>
<name>W7BUS4_9LIST</name>
<evidence type="ECO:0000313" key="1">
    <source>
        <dbReference type="EMBL" id="EUJ30479.1"/>
    </source>
</evidence>
<accession>W7BUS4</accession>
<dbReference type="InterPro" id="IPR017034">
    <property type="entry name" value="Abi_system_AbiD/AbiF"/>
</dbReference>
<dbReference type="Proteomes" id="UP000019254">
    <property type="component" value="Unassembled WGS sequence"/>
</dbReference>
<gene>
    <name evidence="1" type="ORF">PCORN_08252</name>
</gene>
<evidence type="ECO:0000313" key="2">
    <source>
        <dbReference type="Proteomes" id="UP000019254"/>
    </source>
</evidence>
<dbReference type="RefSeq" id="WP_036078982.1">
    <property type="nucleotide sequence ID" value="NZ_AODE01000017.1"/>
</dbReference>
<sequence>MGVYLKDATTLVEQIAILKERNLTINDELFAKESLANVGYFRFKGYCLPFYESKDRFKENVSFEEVYNVYCFDEKLRLLLFKLIEHIEVAFKSKIGYYFALEYTPIGHYKEVYFLNTAYFNLWQEDLKKSISQASKRRELFARHYTQVYESTFPIWVCLEMITFGSLSKLYKNLQYPLQNKIAKQVCGVRREYVSSWLYATSIVRNICAHNSRLYDRILPITPKLDRTAKNIDNSRVFASVYVCKKLCSDISYWNDFRDELIELIRAYEKYLDFVKLGFPDLWEELLEK</sequence>
<dbReference type="PATRIC" id="fig|1265820.5.peg.1613"/>
<dbReference type="STRING" id="1265820.PCORN_08252"/>
<keyword evidence="2" id="KW-1185">Reference proteome</keyword>
<protein>
    <submittedName>
        <fullName evidence="1">Abortive infection bacteriophage resistance related domain-containing protein</fullName>
    </submittedName>
</protein>
<comment type="caution">
    <text evidence="1">The sequence shown here is derived from an EMBL/GenBank/DDBJ whole genome shotgun (WGS) entry which is preliminary data.</text>
</comment>
<proteinExistence type="predicted"/>
<dbReference type="Pfam" id="PF07751">
    <property type="entry name" value="Abi_2"/>
    <property type="match status" value="1"/>
</dbReference>
<dbReference type="AlphaFoldDB" id="W7BUS4"/>
<reference evidence="1 2" key="1">
    <citation type="journal article" date="2014" name="Int. J. Syst. Evol. Microbiol.">
        <title>Listeria floridensis sp. nov., Listeria aquatica sp. nov., Listeria cornellensis sp. nov., Listeria riparia sp. nov. and Listeria grandensis sp. nov., from agricultural and natural environments.</title>
        <authorList>
            <person name="den Bakker H.C."/>
            <person name="Warchocki S."/>
            <person name="Wright E.M."/>
            <person name="Allred A.F."/>
            <person name="Ahlstrom C."/>
            <person name="Manuel C.S."/>
            <person name="Stasiewicz M.J."/>
            <person name="Burrell A."/>
            <person name="Roof S."/>
            <person name="Strawn L."/>
            <person name="Fortes E.D."/>
            <person name="Nightingale K.K."/>
            <person name="Kephart D."/>
            <person name="Wiedmann M."/>
        </authorList>
    </citation>
    <scope>NUCLEOTIDE SEQUENCE [LARGE SCALE GENOMIC DNA]</scope>
    <source>
        <strain evidence="2">FSL F6-969</strain>
    </source>
</reference>
<dbReference type="InterPro" id="IPR011664">
    <property type="entry name" value="Abi_system_AbiD/AbiF-like"/>
</dbReference>
<organism evidence="1 2">
    <name type="scientific">Listeria cornellensis FSL F6-0969</name>
    <dbReference type="NCBI Taxonomy" id="1265820"/>
    <lineage>
        <taxon>Bacteria</taxon>
        <taxon>Bacillati</taxon>
        <taxon>Bacillota</taxon>
        <taxon>Bacilli</taxon>
        <taxon>Bacillales</taxon>
        <taxon>Listeriaceae</taxon>
        <taxon>Listeria</taxon>
    </lineage>
</organism>
<dbReference type="EMBL" id="AODE01000017">
    <property type="protein sequence ID" value="EUJ30479.1"/>
    <property type="molecule type" value="Genomic_DNA"/>
</dbReference>
<dbReference type="OrthoDB" id="5363652at2"/>